<dbReference type="STRING" id="93759.A0A1R3K0T2"/>
<organism evidence="1 2">
    <name type="scientific">Corchorus olitorius</name>
    <dbReference type="NCBI Taxonomy" id="93759"/>
    <lineage>
        <taxon>Eukaryota</taxon>
        <taxon>Viridiplantae</taxon>
        <taxon>Streptophyta</taxon>
        <taxon>Embryophyta</taxon>
        <taxon>Tracheophyta</taxon>
        <taxon>Spermatophyta</taxon>
        <taxon>Magnoliopsida</taxon>
        <taxon>eudicotyledons</taxon>
        <taxon>Gunneridae</taxon>
        <taxon>Pentapetalae</taxon>
        <taxon>rosids</taxon>
        <taxon>malvids</taxon>
        <taxon>Malvales</taxon>
        <taxon>Malvaceae</taxon>
        <taxon>Grewioideae</taxon>
        <taxon>Apeibeae</taxon>
        <taxon>Corchorus</taxon>
    </lineage>
</organism>
<evidence type="ECO:0000313" key="1">
    <source>
        <dbReference type="EMBL" id="OMP00715.1"/>
    </source>
</evidence>
<dbReference type="Proteomes" id="UP000187203">
    <property type="component" value="Unassembled WGS sequence"/>
</dbReference>
<accession>A0A1R3K0T2</accession>
<reference evidence="2" key="1">
    <citation type="submission" date="2013-09" db="EMBL/GenBank/DDBJ databases">
        <title>Corchorus olitorius genome sequencing.</title>
        <authorList>
            <person name="Alam M."/>
            <person name="Haque M.S."/>
            <person name="Islam M.S."/>
            <person name="Emdad E.M."/>
            <person name="Islam M.M."/>
            <person name="Ahmed B."/>
            <person name="Halim A."/>
            <person name="Hossen Q.M.M."/>
            <person name="Hossain M.Z."/>
            <person name="Ahmed R."/>
            <person name="Khan M.M."/>
            <person name="Islam R."/>
            <person name="Rashid M.M."/>
            <person name="Khan S.A."/>
            <person name="Rahman M.S."/>
            <person name="Alam M."/>
            <person name="Yahiya A.S."/>
            <person name="Khan M.S."/>
            <person name="Azam M.S."/>
            <person name="Haque T."/>
            <person name="Lashkar M.Z.H."/>
            <person name="Akhand A.I."/>
            <person name="Morshed G."/>
            <person name="Roy S."/>
            <person name="Uddin K.S."/>
            <person name="Rabeya T."/>
            <person name="Hossain A.S."/>
            <person name="Chowdhury A."/>
            <person name="Snigdha A.R."/>
            <person name="Mortoza M.S."/>
            <person name="Matin S.A."/>
            <person name="Hoque S.M.E."/>
            <person name="Islam M.K."/>
            <person name="Roy D.K."/>
            <person name="Haider R."/>
            <person name="Moosa M.M."/>
            <person name="Elias S.M."/>
            <person name="Hasan A.M."/>
            <person name="Jahan S."/>
            <person name="Shafiuddin M."/>
            <person name="Mahmood N."/>
            <person name="Shommy N.S."/>
        </authorList>
    </citation>
    <scope>NUCLEOTIDE SEQUENCE [LARGE SCALE GENOMIC DNA]</scope>
    <source>
        <strain evidence="2">cv. O-4</strain>
    </source>
</reference>
<dbReference type="AlphaFoldDB" id="A0A1R3K0T2"/>
<comment type="caution">
    <text evidence="1">The sequence shown here is derived from an EMBL/GenBank/DDBJ whole genome shotgun (WGS) entry which is preliminary data.</text>
</comment>
<protein>
    <submittedName>
        <fullName evidence="1">Uncharacterized protein</fullName>
    </submittedName>
</protein>
<evidence type="ECO:0000313" key="2">
    <source>
        <dbReference type="Proteomes" id="UP000187203"/>
    </source>
</evidence>
<dbReference type="EMBL" id="AWUE01014922">
    <property type="protein sequence ID" value="OMP00715.1"/>
    <property type="molecule type" value="Genomic_DNA"/>
</dbReference>
<proteinExistence type="predicted"/>
<dbReference type="OrthoDB" id="60204at2759"/>
<gene>
    <name evidence="1" type="ORF">COLO4_12452</name>
</gene>
<sequence>MAGNSACNPQLLLSHKFPETTYVILKGTSPTLNSVFNLDVAVYALGVGACGWDAVDTGELKYVYHENGQQCIKVYLLPSVFMVKTTETKEYR</sequence>
<keyword evidence="2" id="KW-1185">Reference proteome</keyword>
<name>A0A1R3K0T2_9ROSI</name>